<gene>
    <name evidence="2" type="ORF">ERW53_04425</name>
    <name evidence="1" type="ORF">ERW57_03895</name>
</gene>
<keyword evidence="4" id="KW-1185">Reference proteome</keyword>
<dbReference type="AlphaFoldDB" id="A0A4V1Z967"/>
<name>A0A4V1Z967_9GAMM</name>
<comment type="caution">
    <text evidence="1">The sequence shown here is derived from an EMBL/GenBank/DDBJ whole genome shotgun (WGS) entry which is preliminary data.</text>
</comment>
<reference evidence="3 4" key="1">
    <citation type="submission" date="2019-02" db="EMBL/GenBank/DDBJ databases">
        <title>Genome sequences of Aliivibrio finisterrensis strains from farmed Atlantic salmon.</title>
        <authorList>
            <person name="Bowman J.P."/>
        </authorList>
    </citation>
    <scope>NUCLEOTIDE SEQUENCE [LARGE SCALE GENOMIC DNA]</scope>
    <source>
        <strain evidence="2 4">A21</strain>
        <strain evidence="1 3">A46</strain>
    </source>
</reference>
<organism evidence="1 3">
    <name type="scientific">Aliivibrio finisterrensis</name>
    <dbReference type="NCBI Taxonomy" id="511998"/>
    <lineage>
        <taxon>Bacteria</taxon>
        <taxon>Pseudomonadati</taxon>
        <taxon>Pseudomonadota</taxon>
        <taxon>Gammaproteobacteria</taxon>
        <taxon>Vibrionales</taxon>
        <taxon>Vibrionaceae</taxon>
        <taxon>Aliivibrio</taxon>
    </lineage>
</organism>
<dbReference type="RefSeq" id="WP_130048331.1">
    <property type="nucleotide sequence ID" value="NZ_SEZK01000003.1"/>
</dbReference>
<evidence type="ECO:0000313" key="3">
    <source>
        <dbReference type="Proteomes" id="UP000294063"/>
    </source>
</evidence>
<evidence type="ECO:0000313" key="4">
    <source>
        <dbReference type="Proteomes" id="UP000294166"/>
    </source>
</evidence>
<evidence type="ECO:0000313" key="1">
    <source>
        <dbReference type="EMBL" id="RYU53702.1"/>
    </source>
</evidence>
<accession>A0A4V1Z967</accession>
<dbReference type="EMBL" id="SEZK01000003">
    <property type="protein sequence ID" value="RYU53702.1"/>
    <property type="molecule type" value="Genomic_DNA"/>
</dbReference>
<evidence type="ECO:0000313" key="2">
    <source>
        <dbReference type="EMBL" id="RYU66147.1"/>
    </source>
</evidence>
<proteinExistence type="predicted"/>
<dbReference type="Proteomes" id="UP000294063">
    <property type="component" value="Unassembled WGS sequence"/>
</dbReference>
<protein>
    <submittedName>
        <fullName evidence="1">Uncharacterized protein</fullName>
    </submittedName>
</protein>
<sequence>MGISISAFTFQSNNLNSEYCCSSKLDAEKLSVEVDRIYSINENNESLSLSFRSYSNLKNYLDFLSNEINIEGFEHHFLGSEGVITNNECQELLSVIDKNMDKIKAITWKEYAFSYYSDYDDKKEFLDSIEHVTKRCYQSEQALMNCRFRMLISLLRFAVKQHGFIEYG</sequence>
<dbReference type="Proteomes" id="UP000294166">
    <property type="component" value="Unassembled WGS sequence"/>
</dbReference>
<dbReference type="EMBL" id="SEZN01000005">
    <property type="protein sequence ID" value="RYU66147.1"/>
    <property type="molecule type" value="Genomic_DNA"/>
</dbReference>